<proteinExistence type="predicted"/>
<keyword evidence="2" id="KW-1185">Reference proteome</keyword>
<comment type="caution">
    <text evidence="1">The sequence shown here is derived from an EMBL/GenBank/DDBJ whole genome shotgun (WGS) entry which is preliminary data.</text>
</comment>
<dbReference type="RefSeq" id="WP_153479475.1">
    <property type="nucleotide sequence ID" value="NZ_VWNA01000001.1"/>
</dbReference>
<dbReference type="AlphaFoldDB" id="A0A6A7Y305"/>
<sequence length="60" mass="6848">MPQIVLFGAVAAALIGWRIVKREMERVEERLAPHRVKVRQEPEAVALERDPVTGVYRPRG</sequence>
<dbReference type="EMBL" id="VWNA01000001">
    <property type="protein sequence ID" value="MQT12169.1"/>
    <property type="molecule type" value="Genomic_DNA"/>
</dbReference>
<dbReference type="Proteomes" id="UP000332515">
    <property type="component" value="Unassembled WGS sequence"/>
</dbReference>
<name>A0A6A7Y305_9HYPH</name>
<protein>
    <submittedName>
        <fullName evidence="1">Uncharacterized protein</fullName>
    </submittedName>
</protein>
<gene>
    <name evidence="1" type="ORF">F0357_05715</name>
</gene>
<reference evidence="1 2" key="1">
    <citation type="submission" date="2019-09" db="EMBL/GenBank/DDBJ databases">
        <title>Segnochrobactrum spirostomi gen. nov., sp. nov., isolated from the ciliate Spirostomum cf. yagiui and description of a novel family, Segnochrobactraceae fam. nov. within the order Rhizobiales of the class Alphaproteobacteria.</title>
        <authorList>
            <person name="Akter S."/>
            <person name="Shazib S.U.A."/>
            <person name="Shin M.K."/>
        </authorList>
    </citation>
    <scope>NUCLEOTIDE SEQUENCE [LARGE SCALE GENOMIC DNA]</scope>
    <source>
        <strain evidence="1 2">Sp-1</strain>
    </source>
</reference>
<evidence type="ECO:0000313" key="2">
    <source>
        <dbReference type="Proteomes" id="UP000332515"/>
    </source>
</evidence>
<accession>A0A6A7Y305</accession>
<evidence type="ECO:0000313" key="1">
    <source>
        <dbReference type="EMBL" id="MQT12169.1"/>
    </source>
</evidence>
<organism evidence="1 2">
    <name type="scientific">Segnochrobactrum spirostomi</name>
    <dbReference type="NCBI Taxonomy" id="2608987"/>
    <lineage>
        <taxon>Bacteria</taxon>
        <taxon>Pseudomonadati</taxon>
        <taxon>Pseudomonadota</taxon>
        <taxon>Alphaproteobacteria</taxon>
        <taxon>Hyphomicrobiales</taxon>
        <taxon>Segnochrobactraceae</taxon>
        <taxon>Segnochrobactrum</taxon>
    </lineage>
</organism>